<accession>A0A1Y1SF71</accession>
<proteinExistence type="predicted"/>
<dbReference type="InterPro" id="IPR023214">
    <property type="entry name" value="HAD_sf"/>
</dbReference>
<dbReference type="Proteomes" id="UP000192342">
    <property type="component" value="Unassembled WGS sequence"/>
</dbReference>
<name>A0A1Y1SF71_9GAMM</name>
<dbReference type="SUPFAM" id="SSF56784">
    <property type="entry name" value="HAD-like"/>
    <property type="match status" value="1"/>
</dbReference>
<dbReference type="OrthoDB" id="9782449at2"/>
<keyword evidence="2" id="KW-1185">Reference proteome</keyword>
<dbReference type="InterPro" id="IPR006439">
    <property type="entry name" value="HAD-SF_hydro_IA"/>
</dbReference>
<evidence type="ECO:0000313" key="1">
    <source>
        <dbReference type="EMBL" id="ORE88305.1"/>
    </source>
</evidence>
<dbReference type="InterPro" id="IPR044999">
    <property type="entry name" value="CbbY-like"/>
</dbReference>
<evidence type="ECO:0000313" key="2">
    <source>
        <dbReference type="Proteomes" id="UP000192342"/>
    </source>
</evidence>
<dbReference type="SFLD" id="SFLDG01129">
    <property type="entry name" value="C1.5:_HAD__Beta-PGM__Phosphata"/>
    <property type="match status" value="1"/>
</dbReference>
<dbReference type="AlphaFoldDB" id="A0A1Y1SF71"/>
<dbReference type="Gene3D" id="3.40.50.1000">
    <property type="entry name" value="HAD superfamily/HAD-like"/>
    <property type="match status" value="1"/>
</dbReference>
<dbReference type="STRING" id="1317117.ATO7_00480"/>
<dbReference type="GO" id="GO:0016787">
    <property type="term" value="F:hydrolase activity"/>
    <property type="evidence" value="ECO:0007669"/>
    <property type="project" value="UniProtKB-KW"/>
</dbReference>
<dbReference type="RefSeq" id="WP_083558962.1">
    <property type="nucleotide sequence ID" value="NZ_AQQV01000001.1"/>
</dbReference>
<dbReference type="EMBL" id="AQQV01000001">
    <property type="protein sequence ID" value="ORE88305.1"/>
    <property type="molecule type" value="Genomic_DNA"/>
</dbReference>
<dbReference type="InterPro" id="IPR023198">
    <property type="entry name" value="PGP-like_dom2"/>
</dbReference>
<dbReference type="Pfam" id="PF00702">
    <property type="entry name" value="Hydrolase"/>
    <property type="match status" value="1"/>
</dbReference>
<keyword evidence="1" id="KW-0378">Hydrolase</keyword>
<protein>
    <submittedName>
        <fullName evidence="1">HAD family hydrolase</fullName>
    </submittedName>
</protein>
<dbReference type="PANTHER" id="PTHR42896:SF2">
    <property type="entry name" value="CBBY-LIKE PROTEIN"/>
    <property type="match status" value="1"/>
</dbReference>
<sequence>MRLKALLFDVDGTLSDTEQQGHLPAYNAAFSEIGLSWHWSPELYRKELLLLPGGRERIRHYLIKHKPRVDAFVDELHKDQMHWVNLVHEAKSRWFRRRLEEGKVTLRPGVARLIALARAEGLRLAVVTNASERSLQPFLHYALGPELLEQFDFIVSGEQVARKKPSPDLYLRAVELLGLKPEECLAIEDSGMGLCAAAAAGVRTLITANQDTLEHDFAAAQAVVSDLGEPDAPWQVLKGDQVLNGYQFATPQVLQNLVDAA</sequence>
<gene>
    <name evidence="1" type="ORF">ATO7_00480</name>
</gene>
<dbReference type="Gene3D" id="1.10.150.240">
    <property type="entry name" value="Putative phosphatase, domain 2"/>
    <property type="match status" value="1"/>
</dbReference>
<dbReference type="InterPro" id="IPR036412">
    <property type="entry name" value="HAD-like_sf"/>
</dbReference>
<comment type="caution">
    <text evidence="1">The sequence shown here is derived from an EMBL/GenBank/DDBJ whole genome shotgun (WGS) entry which is preliminary data.</text>
</comment>
<dbReference type="NCBIfam" id="TIGR01509">
    <property type="entry name" value="HAD-SF-IA-v3"/>
    <property type="match status" value="1"/>
</dbReference>
<dbReference type="SFLD" id="SFLDS00003">
    <property type="entry name" value="Haloacid_Dehalogenase"/>
    <property type="match status" value="1"/>
</dbReference>
<organism evidence="1 2">
    <name type="scientific">Oceanococcus atlanticus</name>
    <dbReference type="NCBI Taxonomy" id="1317117"/>
    <lineage>
        <taxon>Bacteria</taxon>
        <taxon>Pseudomonadati</taxon>
        <taxon>Pseudomonadota</taxon>
        <taxon>Gammaproteobacteria</taxon>
        <taxon>Chromatiales</taxon>
        <taxon>Oceanococcaceae</taxon>
        <taxon>Oceanococcus</taxon>
    </lineage>
</organism>
<dbReference type="PANTHER" id="PTHR42896">
    <property type="entry name" value="XYLULOSE-1,5-BISPHOSPHATE (XUBP) PHOSPHATASE"/>
    <property type="match status" value="1"/>
</dbReference>
<dbReference type="PRINTS" id="PR00413">
    <property type="entry name" value="HADHALOGNASE"/>
</dbReference>
<reference evidence="1 2" key="1">
    <citation type="submission" date="2013-04" db="EMBL/GenBank/DDBJ databases">
        <title>Oceanococcus atlanticus 22II-S10r2 Genome Sequencing.</title>
        <authorList>
            <person name="Lai Q."/>
            <person name="Li G."/>
            <person name="Shao Z."/>
        </authorList>
    </citation>
    <scope>NUCLEOTIDE SEQUENCE [LARGE SCALE GENOMIC DNA]</scope>
    <source>
        <strain evidence="1 2">22II-S10r2</strain>
    </source>
</reference>